<dbReference type="GO" id="GO:0046872">
    <property type="term" value="F:metal ion binding"/>
    <property type="evidence" value="ECO:0007669"/>
    <property type="project" value="UniProtKB-KW"/>
</dbReference>
<evidence type="ECO:0000256" key="3">
    <source>
        <dbReference type="ARBA" id="ARBA00022723"/>
    </source>
</evidence>
<dbReference type="STRING" id="1464122.SAMN05421737_10671"/>
<evidence type="ECO:0000256" key="5">
    <source>
        <dbReference type="ARBA" id="ARBA00023004"/>
    </source>
</evidence>
<gene>
    <name evidence="9" type="ORF">SAMN05421737_10671</name>
</gene>
<protein>
    <submittedName>
        <fullName evidence="9">Cysteine desulfurase</fullName>
    </submittedName>
</protein>
<dbReference type="InterPro" id="IPR016454">
    <property type="entry name" value="Cysteine_dSase"/>
</dbReference>
<keyword evidence="5" id="KW-0408">Iron</keyword>
<dbReference type="InterPro" id="IPR015421">
    <property type="entry name" value="PyrdxlP-dep_Trfase_major"/>
</dbReference>
<keyword evidence="4" id="KW-0663">Pyridoxal phosphate</keyword>
<dbReference type="PANTHER" id="PTHR11601:SF36">
    <property type="entry name" value="CYSTEINE DESULFURASE NIFS-RELATED"/>
    <property type="match status" value="1"/>
</dbReference>
<dbReference type="Gene3D" id="3.40.640.10">
    <property type="entry name" value="Type I PLP-dependent aspartate aminotransferase-like (Major domain)"/>
    <property type="match status" value="1"/>
</dbReference>
<evidence type="ECO:0000256" key="2">
    <source>
        <dbReference type="ARBA" id="ARBA00006490"/>
    </source>
</evidence>
<dbReference type="Pfam" id="PF00266">
    <property type="entry name" value="Aminotran_5"/>
    <property type="match status" value="1"/>
</dbReference>
<dbReference type="AlphaFoldDB" id="A0A1G6JRU2"/>
<dbReference type="PIRSF" id="PIRSF005572">
    <property type="entry name" value="NifS"/>
    <property type="match status" value="1"/>
</dbReference>
<dbReference type="RefSeq" id="WP_090775691.1">
    <property type="nucleotide sequence ID" value="NZ_FMYM01000006.1"/>
</dbReference>
<dbReference type="PROSITE" id="PS00595">
    <property type="entry name" value="AA_TRANSFER_CLASS_5"/>
    <property type="match status" value="1"/>
</dbReference>
<keyword evidence="3" id="KW-0479">Metal-binding</keyword>
<evidence type="ECO:0000256" key="4">
    <source>
        <dbReference type="ARBA" id="ARBA00022898"/>
    </source>
</evidence>
<feature type="domain" description="Aminotransferase class V" evidence="8">
    <location>
        <begin position="2"/>
        <end position="359"/>
    </location>
</feature>
<dbReference type="PANTHER" id="PTHR11601">
    <property type="entry name" value="CYSTEINE DESULFURYLASE FAMILY MEMBER"/>
    <property type="match status" value="1"/>
</dbReference>
<dbReference type="InterPro" id="IPR015424">
    <property type="entry name" value="PyrdxlP-dep_Trfase"/>
</dbReference>
<keyword evidence="10" id="KW-1185">Reference proteome</keyword>
<name>A0A1G6JRU2_9BACI</name>
<evidence type="ECO:0000313" key="9">
    <source>
        <dbReference type="EMBL" id="SDC21378.1"/>
    </source>
</evidence>
<dbReference type="GO" id="GO:0051536">
    <property type="term" value="F:iron-sulfur cluster binding"/>
    <property type="evidence" value="ECO:0007669"/>
    <property type="project" value="UniProtKB-KW"/>
</dbReference>
<comment type="similarity">
    <text evidence="2">Belongs to the class-V pyridoxal-phosphate-dependent aminotransferase family. NifS/IscS subfamily.</text>
</comment>
<proteinExistence type="inferred from homology"/>
<comment type="cofactor">
    <cofactor evidence="1 7">
        <name>pyridoxal 5'-phosphate</name>
        <dbReference type="ChEBI" id="CHEBI:597326"/>
    </cofactor>
</comment>
<keyword evidence="6" id="KW-0411">Iron-sulfur</keyword>
<dbReference type="SUPFAM" id="SSF53383">
    <property type="entry name" value="PLP-dependent transferases"/>
    <property type="match status" value="1"/>
</dbReference>
<organism evidence="9 10">
    <name type="scientific">Shouchella lonarensis</name>
    <dbReference type="NCBI Taxonomy" id="1464122"/>
    <lineage>
        <taxon>Bacteria</taxon>
        <taxon>Bacillati</taxon>
        <taxon>Bacillota</taxon>
        <taxon>Bacilli</taxon>
        <taxon>Bacillales</taxon>
        <taxon>Bacillaceae</taxon>
        <taxon>Shouchella</taxon>
    </lineage>
</organism>
<evidence type="ECO:0000259" key="8">
    <source>
        <dbReference type="Pfam" id="PF00266"/>
    </source>
</evidence>
<dbReference type="OrthoDB" id="9808002at2"/>
<dbReference type="InterPro" id="IPR015422">
    <property type="entry name" value="PyrdxlP-dep_Trfase_small"/>
</dbReference>
<evidence type="ECO:0000256" key="1">
    <source>
        <dbReference type="ARBA" id="ARBA00001933"/>
    </source>
</evidence>
<reference evidence="10" key="1">
    <citation type="submission" date="2016-09" db="EMBL/GenBank/DDBJ databases">
        <authorList>
            <person name="Varghese N."/>
            <person name="Submissions S."/>
        </authorList>
    </citation>
    <scope>NUCLEOTIDE SEQUENCE [LARGE SCALE GENOMIC DNA]</scope>
    <source>
        <strain evidence="10">25nlg</strain>
    </source>
</reference>
<dbReference type="Proteomes" id="UP000242662">
    <property type="component" value="Unassembled WGS sequence"/>
</dbReference>
<evidence type="ECO:0000256" key="7">
    <source>
        <dbReference type="RuleBase" id="RU004504"/>
    </source>
</evidence>
<dbReference type="InterPro" id="IPR000192">
    <property type="entry name" value="Aminotrans_V_dom"/>
</dbReference>
<dbReference type="Gene3D" id="3.90.1150.10">
    <property type="entry name" value="Aspartate Aminotransferase, domain 1"/>
    <property type="match status" value="1"/>
</dbReference>
<dbReference type="NCBIfam" id="NF002806">
    <property type="entry name" value="PRK02948.1"/>
    <property type="match status" value="1"/>
</dbReference>
<dbReference type="GO" id="GO:0003824">
    <property type="term" value="F:catalytic activity"/>
    <property type="evidence" value="ECO:0007669"/>
    <property type="project" value="UniProtKB-ARBA"/>
</dbReference>
<evidence type="ECO:0000313" key="10">
    <source>
        <dbReference type="Proteomes" id="UP000242662"/>
    </source>
</evidence>
<dbReference type="InterPro" id="IPR020578">
    <property type="entry name" value="Aminotrans_V_PyrdxlP_BS"/>
</dbReference>
<accession>A0A1G6JRU2</accession>
<evidence type="ECO:0000256" key="6">
    <source>
        <dbReference type="ARBA" id="ARBA00023014"/>
    </source>
</evidence>
<sequence length="389" mass="42969">MIYLDYSATTPMSEQSLTTYVETARIAFANANSNHTAGIEAQTILSRCRATFARKIGRSADEIFFTGSGSEANFLTITSLALANEKKGKHLLTTKTEHPSVLETFDHLESIGYEVTYIPVDHAGFLCLSSLKKAIRPTTTLASFAHASSEIGTIQPITDISAILRKHDIIFHSDCVQTLGKIPLPLHEVDAASFSAHKLYAPKGIGAAYIANRHHWLPFYTRANHENGFRPGTVDVPAIAAFTSAIDHALTVQETCMYKLSHLRDHVITTLTTSSAFTLVGAKKTRLPMHLAFLVEGWSGQQFMLECDRHGIQIAIGPACRVGQTEPSEALKAIGLSRADSDRYIRITLGEPTTEIEIETMLHTFEKLIIERGHIWKTKNYMEKTDAKL</sequence>
<dbReference type="EMBL" id="FMYM01000006">
    <property type="protein sequence ID" value="SDC21378.1"/>
    <property type="molecule type" value="Genomic_DNA"/>
</dbReference>